<gene>
    <name evidence="1" type="ORF">HMN09_00460300</name>
</gene>
<name>A0A8H6WGX8_MYCCL</name>
<protein>
    <submittedName>
        <fullName evidence="1">Uncharacterized protein</fullName>
    </submittedName>
</protein>
<organism evidence="1 2">
    <name type="scientific">Mycena chlorophos</name>
    <name type="common">Agaric fungus</name>
    <name type="synonym">Agaricus chlorophos</name>
    <dbReference type="NCBI Taxonomy" id="658473"/>
    <lineage>
        <taxon>Eukaryota</taxon>
        <taxon>Fungi</taxon>
        <taxon>Dikarya</taxon>
        <taxon>Basidiomycota</taxon>
        <taxon>Agaricomycotina</taxon>
        <taxon>Agaricomycetes</taxon>
        <taxon>Agaricomycetidae</taxon>
        <taxon>Agaricales</taxon>
        <taxon>Marasmiineae</taxon>
        <taxon>Mycenaceae</taxon>
        <taxon>Mycena</taxon>
    </lineage>
</organism>
<evidence type="ECO:0000313" key="2">
    <source>
        <dbReference type="Proteomes" id="UP000613580"/>
    </source>
</evidence>
<sequence length="78" mass="8089">MPRLAPRQPPTYSCPLTNLAGVPLDGESITQPTLDGTVPPSACDYGTTTCAYDLNPGGPAYINAATCPENMVASVFSE</sequence>
<comment type="caution">
    <text evidence="1">The sequence shown here is derived from an EMBL/GenBank/DDBJ whole genome shotgun (WGS) entry which is preliminary data.</text>
</comment>
<reference evidence="1" key="1">
    <citation type="submission" date="2020-05" db="EMBL/GenBank/DDBJ databases">
        <title>Mycena genomes resolve the evolution of fungal bioluminescence.</title>
        <authorList>
            <person name="Tsai I.J."/>
        </authorList>
    </citation>
    <scope>NUCLEOTIDE SEQUENCE</scope>
    <source>
        <strain evidence="1">110903Hualien_Pintung</strain>
    </source>
</reference>
<keyword evidence="2" id="KW-1185">Reference proteome</keyword>
<evidence type="ECO:0000313" key="1">
    <source>
        <dbReference type="EMBL" id="KAF7317252.1"/>
    </source>
</evidence>
<dbReference type="Proteomes" id="UP000613580">
    <property type="component" value="Unassembled WGS sequence"/>
</dbReference>
<dbReference type="AlphaFoldDB" id="A0A8H6WGX8"/>
<dbReference type="EMBL" id="JACAZE010000005">
    <property type="protein sequence ID" value="KAF7317252.1"/>
    <property type="molecule type" value="Genomic_DNA"/>
</dbReference>
<proteinExistence type="predicted"/>
<accession>A0A8H6WGX8</accession>